<evidence type="ECO:0000313" key="1">
    <source>
        <dbReference type="EMBL" id="GAH09841.1"/>
    </source>
</evidence>
<name>X1CN15_9ZZZZ</name>
<proteinExistence type="predicted"/>
<protein>
    <submittedName>
        <fullName evidence="1">Uncharacterized protein</fullName>
    </submittedName>
</protein>
<comment type="caution">
    <text evidence="1">The sequence shown here is derived from an EMBL/GenBank/DDBJ whole genome shotgun (WGS) entry which is preliminary data.</text>
</comment>
<feature type="non-terminal residue" evidence="1">
    <location>
        <position position="201"/>
    </location>
</feature>
<accession>X1CN15</accession>
<gene>
    <name evidence="1" type="ORF">S01H4_55912</name>
</gene>
<sequence length="201" mass="23591">MKIMADESYRKYIEHMSTWIFALPEHENLIPMLKMRISAEEAEFLSKVPFLPHTSEELSKRLNISRTEFEEKAKEFARRGIMQRIKGSTTMRYSLGDSLFQSYRMPGWEGKDDGWNRKYAPLINHYYSEAYGEEFIGHPTKGLRTIPINQTVEDPKTIMPYEDVVKVVENFKVFSVAHCACRHRHGLDPKFGEDHCKHETE</sequence>
<organism evidence="1">
    <name type="scientific">marine sediment metagenome</name>
    <dbReference type="NCBI Taxonomy" id="412755"/>
    <lineage>
        <taxon>unclassified sequences</taxon>
        <taxon>metagenomes</taxon>
        <taxon>ecological metagenomes</taxon>
    </lineage>
</organism>
<reference evidence="1" key="1">
    <citation type="journal article" date="2014" name="Front. Microbiol.">
        <title>High frequency of phylogenetically diverse reductive dehalogenase-homologous genes in deep subseafloor sedimentary metagenomes.</title>
        <authorList>
            <person name="Kawai M."/>
            <person name="Futagami T."/>
            <person name="Toyoda A."/>
            <person name="Takaki Y."/>
            <person name="Nishi S."/>
            <person name="Hori S."/>
            <person name="Arai W."/>
            <person name="Tsubouchi T."/>
            <person name="Morono Y."/>
            <person name="Uchiyama I."/>
            <person name="Ito T."/>
            <person name="Fujiyama A."/>
            <person name="Inagaki F."/>
            <person name="Takami H."/>
        </authorList>
    </citation>
    <scope>NUCLEOTIDE SEQUENCE</scope>
    <source>
        <strain evidence="1">Expedition CK06-06</strain>
    </source>
</reference>
<dbReference type="AlphaFoldDB" id="X1CN15"/>
<dbReference type="EMBL" id="BART01032333">
    <property type="protein sequence ID" value="GAH09841.1"/>
    <property type="molecule type" value="Genomic_DNA"/>
</dbReference>